<dbReference type="Gene3D" id="1.10.1660.10">
    <property type="match status" value="1"/>
</dbReference>
<evidence type="ECO:0000313" key="4">
    <source>
        <dbReference type="Proteomes" id="UP001611263"/>
    </source>
</evidence>
<protein>
    <submittedName>
        <fullName evidence="3">MerR family transcriptional regulator</fullName>
    </submittedName>
</protein>
<dbReference type="SUPFAM" id="SSF46955">
    <property type="entry name" value="Putative DNA-binding domain"/>
    <property type="match status" value="1"/>
</dbReference>
<reference evidence="3 4" key="1">
    <citation type="submission" date="2024-10" db="EMBL/GenBank/DDBJ databases">
        <title>The Natural Products Discovery Center: Release of the First 8490 Sequenced Strains for Exploring Actinobacteria Biosynthetic Diversity.</title>
        <authorList>
            <person name="Kalkreuter E."/>
            <person name="Kautsar S.A."/>
            <person name="Yang D."/>
            <person name="Bader C.D."/>
            <person name="Teijaro C.N."/>
            <person name="Fluegel L."/>
            <person name="Davis C.M."/>
            <person name="Simpson J.R."/>
            <person name="Lauterbach L."/>
            <person name="Steele A.D."/>
            <person name="Gui C."/>
            <person name="Meng S."/>
            <person name="Li G."/>
            <person name="Viehrig K."/>
            <person name="Ye F."/>
            <person name="Su P."/>
            <person name="Kiefer A.F."/>
            <person name="Nichols A."/>
            <person name="Cepeda A.J."/>
            <person name="Yan W."/>
            <person name="Fan B."/>
            <person name="Jiang Y."/>
            <person name="Adhikari A."/>
            <person name="Zheng C.-J."/>
            <person name="Schuster L."/>
            <person name="Cowan T.M."/>
            <person name="Smanski M.J."/>
            <person name="Chevrette M.G."/>
            <person name="De Carvalho L.P.S."/>
            <person name="Shen B."/>
        </authorList>
    </citation>
    <scope>NUCLEOTIDE SEQUENCE [LARGE SCALE GENOMIC DNA]</scope>
    <source>
        <strain evidence="3 4">NPDC020568</strain>
    </source>
</reference>
<dbReference type="PROSITE" id="PS50937">
    <property type="entry name" value="HTH_MERR_2"/>
    <property type="match status" value="1"/>
</dbReference>
<feature type="domain" description="HTH merR-type" evidence="2">
    <location>
        <begin position="66"/>
        <end position="135"/>
    </location>
</feature>
<proteinExistence type="predicted"/>
<organism evidence="3 4">
    <name type="scientific">Nocardia carnea</name>
    <dbReference type="NCBI Taxonomy" id="37328"/>
    <lineage>
        <taxon>Bacteria</taxon>
        <taxon>Bacillati</taxon>
        <taxon>Actinomycetota</taxon>
        <taxon>Actinomycetes</taxon>
        <taxon>Mycobacteriales</taxon>
        <taxon>Nocardiaceae</taxon>
        <taxon>Nocardia</taxon>
    </lineage>
</organism>
<dbReference type="InterPro" id="IPR047057">
    <property type="entry name" value="MerR_fam"/>
</dbReference>
<comment type="caution">
    <text evidence="3">The sequence shown here is derived from an EMBL/GenBank/DDBJ whole genome shotgun (WGS) entry which is preliminary data.</text>
</comment>
<dbReference type="Pfam" id="PF13411">
    <property type="entry name" value="MerR_1"/>
    <property type="match status" value="1"/>
</dbReference>
<dbReference type="SMART" id="SM00422">
    <property type="entry name" value="HTH_MERR"/>
    <property type="match status" value="1"/>
</dbReference>
<evidence type="ECO:0000259" key="2">
    <source>
        <dbReference type="PROSITE" id="PS50937"/>
    </source>
</evidence>
<accession>A0ABW7TR38</accession>
<evidence type="ECO:0000256" key="1">
    <source>
        <dbReference type="ARBA" id="ARBA00023125"/>
    </source>
</evidence>
<dbReference type="PANTHER" id="PTHR30204:SF97">
    <property type="entry name" value="MERR FAMILY REGULATORY PROTEIN"/>
    <property type="match status" value="1"/>
</dbReference>
<gene>
    <name evidence="3" type="ORF">ACH4WX_18285</name>
</gene>
<dbReference type="EMBL" id="JBIRUQ010000004">
    <property type="protein sequence ID" value="MFI1462667.1"/>
    <property type="molecule type" value="Genomic_DNA"/>
</dbReference>
<sequence>MLVAALSIRTGYTTDPRAALGRAERYVFWSRGGFQPFDGDAVCAVSLKGVPSVVEGGARGSDSTSGYTVGVVAAMLGIPIATLRSWNQRYGLGPAHHRPGSHRHYTTSDVAMLSRMADLVRSGVSPAKAARVARAGADSLPELGNVAPVLAAAEQLRAADLLAEITAHLTCFGVVATWNRLCRPAFTDIVSRQHRGIDLIDVEHVLSWAITTGLHRAVPPAPDVAGLAPVLLACTAGEGHVLPLEVLRAALAEAGVPALLLGSAVPGIALADAIAKQARSPVVVLWSQSGRTAAAEPVPAGSGRLVRLLLAGPGWPAAPALPGGRRVGTLEEAISEISRLVRAGK</sequence>
<evidence type="ECO:0000313" key="3">
    <source>
        <dbReference type="EMBL" id="MFI1462667.1"/>
    </source>
</evidence>
<dbReference type="PANTHER" id="PTHR30204">
    <property type="entry name" value="REDOX-CYCLING DRUG-SENSING TRANSCRIPTIONAL ACTIVATOR SOXR"/>
    <property type="match status" value="1"/>
</dbReference>
<keyword evidence="1" id="KW-0238">DNA-binding</keyword>
<keyword evidence="4" id="KW-1185">Reference proteome</keyword>
<dbReference type="InterPro" id="IPR009061">
    <property type="entry name" value="DNA-bd_dom_put_sf"/>
</dbReference>
<dbReference type="InterPro" id="IPR000551">
    <property type="entry name" value="MerR-type_HTH_dom"/>
</dbReference>
<dbReference type="Proteomes" id="UP001611263">
    <property type="component" value="Unassembled WGS sequence"/>
</dbReference>
<dbReference type="RefSeq" id="WP_231508564.1">
    <property type="nucleotide sequence ID" value="NZ_JBIRUQ010000004.1"/>
</dbReference>
<dbReference type="Gene3D" id="3.40.50.280">
    <property type="entry name" value="Cobalamin-binding domain"/>
    <property type="match status" value="1"/>
</dbReference>
<name>A0ABW7TR38_9NOCA</name>
<dbReference type="GeneID" id="93503587"/>